<dbReference type="PROSITE" id="PS50097">
    <property type="entry name" value="BTB"/>
    <property type="match status" value="1"/>
</dbReference>
<feature type="domain" description="BTB" evidence="12">
    <location>
        <begin position="24"/>
        <end position="106"/>
    </location>
</feature>
<evidence type="ECO:0000256" key="11">
    <source>
        <dbReference type="SAM" id="MobiDB-lite"/>
    </source>
</evidence>
<evidence type="ECO:0000256" key="2">
    <source>
        <dbReference type="ARBA" id="ARBA00022723"/>
    </source>
</evidence>
<dbReference type="PANTHER" id="PTHR46105">
    <property type="entry name" value="AGAP004733-PA"/>
    <property type="match status" value="1"/>
</dbReference>
<keyword evidence="4 10" id="KW-0863">Zinc-finger</keyword>
<feature type="region of interest" description="Disordered" evidence="11">
    <location>
        <begin position="204"/>
        <end position="304"/>
    </location>
</feature>
<dbReference type="InterPro" id="IPR000210">
    <property type="entry name" value="BTB/POZ_dom"/>
</dbReference>
<dbReference type="Gene3D" id="3.30.160.60">
    <property type="entry name" value="Classic Zinc Finger"/>
    <property type="match status" value="1"/>
</dbReference>
<keyword evidence="9" id="KW-0539">Nucleus</keyword>
<dbReference type="InterPro" id="IPR013087">
    <property type="entry name" value="Znf_C2H2_type"/>
</dbReference>
<dbReference type="SMART" id="SM00355">
    <property type="entry name" value="ZnF_C2H2"/>
    <property type="match status" value="2"/>
</dbReference>
<keyword evidence="5" id="KW-0862">Zinc</keyword>
<evidence type="ECO:0000259" key="12">
    <source>
        <dbReference type="PROSITE" id="PS50097"/>
    </source>
</evidence>
<accession>A0AAJ7W0U4</accession>
<sequence length="485" mass="52433">MYSLYRAWFSGEESYPRMETLSPPDTLIRVGNEGEHQFVAHRGILAAHSGYLKALLATATSTGTSSTSAGSEAPVGVTSVSVSSIGGEAFAPLLSYMYTGRLEVTLDNIYSVLLATHLLHMPGALEQCRAALLRLRAPPLPAPTPRASSVLRPVPNRIIGPPLCWPQPALYPSAPVGLSHLPSLPLPPTIPTIPIQMIHDTRPYSDPAAAASRIRETSRSPISPTDNERARRSRSRSGSPEGLPASPRKQDRSGETEEVKDHSSRGQATGRSPSPSGSSERISVTDIEPSRRRGQSRSSVDTGTGTSSVVYDVACCDGPVRFHRVLNENYSAPAGGVIVQRQRACLEDDVVVGENDENGHPDASPTDDNHGEPGVSGNANGSYTCTYCKHTFKSHYCYQKHARRHLLPIEASETTGSSRQGGKKREVRLLNLNVQYYPCKICGSKFPSYYFVHKHRKLCHSNVEDAQSGSEETANAVQNSNSNNA</sequence>
<evidence type="ECO:0000256" key="10">
    <source>
        <dbReference type="PROSITE-ProRule" id="PRU00042"/>
    </source>
</evidence>
<dbReference type="GO" id="GO:0005634">
    <property type="term" value="C:nucleus"/>
    <property type="evidence" value="ECO:0007669"/>
    <property type="project" value="UniProtKB-SubCell"/>
</dbReference>
<evidence type="ECO:0000256" key="8">
    <source>
        <dbReference type="ARBA" id="ARBA00023163"/>
    </source>
</evidence>
<feature type="domain" description="C2H2-type" evidence="13">
    <location>
        <begin position="383"/>
        <end position="405"/>
    </location>
</feature>
<keyword evidence="3" id="KW-0677">Repeat</keyword>
<feature type="compositionally biased region" description="Basic and acidic residues" evidence="11">
    <location>
        <begin position="248"/>
        <end position="264"/>
    </location>
</feature>
<evidence type="ECO:0000313" key="15">
    <source>
        <dbReference type="RefSeq" id="XP_024939862.1"/>
    </source>
</evidence>
<evidence type="ECO:0000256" key="9">
    <source>
        <dbReference type="ARBA" id="ARBA00023242"/>
    </source>
</evidence>
<dbReference type="Gene3D" id="3.30.710.10">
    <property type="entry name" value="Potassium Channel Kv1.1, Chain A"/>
    <property type="match status" value="1"/>
</dbReference>
<dbReference type="GO" id="GO:0008270">
    <property type="term" value="F:zinc ion binding"/>
    <property type="evidence" value="ECO:0007669"/>
    <property type="project" value="UniProtKB-KW"/>
</dbReference>
<dbReference type="PANTHER" id="PTHR46105:SF5">
    <property type="entry name" value="ZINC FINGER AND BTB DOMAIN-CONTAINING PROTEIN 44 ISOFORM X1"/>
    <property type="match status" value="1"/>
</dbReference>
<dbReference type="InterPro" id="IPR011333">
    <property type="entry name" value="SKP1/BTB/POZ_sf"/>
</dbReference>
<keyword evidence="2" id="KW-0479">Metal-binding</keyword>
<dbReference type="GeneID" id="112494215"/>
<dbReference type="InterPro" id="IPR050457">
    <property type="entry name" value="ZnFinger_BTB_dom_contain"/>
</dbReference>
<evidence type="ECO:0000256" key="1">
    <source>
        <dbReference type="ARBA" id="ARBA00004123"/>
    </source>
</evidence>
<keyword evidence="6" id="KW-0805">Transcription regulation</keyword>
<keyword evidence="14" id="KW-1185">Reference proteome</keyword>
<dbReference type="GO" id="GO:0000981">
    <property type="term" value="F:DNA-binding transcription factor activity, RNA polymerase II-specific"/>
    <property type="evidence" value="ECO:0007669"/>
    <property type="project" value="TreeGrafter"/>
</dbReference>
<evidence type="ECO:0000313" key="14">
    <source>
        <dbReference type="Proteomes" id="UP000694920"/>
    </source>
</evidence>
<dbReference type="PROSITE" id="PS50157">
    <property type="entry name" value="ZINC_FINGER_C2H2_2"/>
    <property type="match status" value="2"/>
</dbReference>
<comment type="subcellular location">
    <subcellularLocation>
        <location evidence="1">Nucleus</location>
    </subcellularLocation>
</comment>
<name>A0AAJ7W0U4_CEPCN</name>
<dbReference type="CDD" id="cd18186">
    <property type="entry name" value="BTB_POZ_ZBTB_KLHL-like"/>
    <property type="match status" value="1"/>
</dbReference>
<evidence type="ECO:0000256" key="6">
    <source>
        <dbReference type="ARBA" id="ARBA00023015"/>
    </source>
</evidence>
<organism evidence="14 15">
    <name type="scientific">Cephus cinctus</name>
    <name type="common">Wheat stem sawfly</name>
    <dbReference type="NCBI Taxonomy" id="211228"/>
    <lineage>
        <taxon>Eukaryota</taxon>
        <taxon>Metazoa</taxon>
        <taxon>Ecdysozoa</taxon>
        <taxon>Arthropoda</taxon>
        <taxon>Hexapoda</taxon>
        <taxon>Insecta</taxon>
        <taxon>Pterygota</taxon>
        <taxon>Neoptera</taxon>
        <taxon>Endopterygota</taxon>
        <taxon>Hymenoptera</taxon>
        <taxon>Cephoidea</taxon>
        <taxon>Cephidae</taxon>
        <taxon>Cephus</taxon>
    </lineage>
</organism>
<evidence type="ECO:0000256" key="3">
    <source>
        <dbReference type="ARBA" id="ARBA00022737"/>
    </source>
</evidence>
<feature type="region of interest" description="Disordered" evidence="11">
    <location>
        <begin position="353"/>
        <end position="375"/>
    </location>
</feature>
<dbReference type="SUPFAM" id="SSF54695">
    <property type="entry name" value="POZ domain"/>
    <property type="match status" value="1"/>
</dbReference>
<dbReference type="Proteomes" id="UP000694920">
    <property type="component" value="Unplaced"/>
</dbReference>
<feature type="compositionally biased region" description="Low complexity" evidence="11">
    <location>
        <begin position="270"/>
        <end position="282"/>
    </location>
</feature>
<reference evidence="15" key="1">
    <citation type="submission" date="2025-08" db="UniProtKB">
        <authorList>
            <consortium name="RefSeq"/>
        </authorList>
    </citation>
    <scope>IDENTIFICATION</scope>
</reference>
<evidence type="ECO:0000259" key="13">
    <source>
        <dbReference type="PROSITE" id="PS50157"/>
    </source>
</evidence>
<dbReference type="KEGG" id="ccin:112494215"/>
<dbReference type="RefSeq" id="XP_024939862.1">
    <property type="nucleotide sequence ID" value="XM_025084094.1"/>
</dbReference>
<dbReference type="PROSITE" id="PS00028">
    <property type="entry name" value="ZINC_FINGER_C2H2_1"/>
    <property type="match status" value="2"/>
</dbReference>
<keyword evidence="7" id="KW-0238">DNA-binding</keyword>
<keyword evidence="8" id="KW-0804">Transcription</keyword>
<evidence type="ECO:0000256" key="7">
    <source>
        <dbReference type="ARBA" id="ARBA00023125"/>
    </source>
</evidence>
<feature type="domain" description="C2H2-type" evidence="13">
    <location>
        <begin position="437"/>
        <end position="465"/>
    </location>
</feature>
<dbReference type="Pfam" id="PF00651">
    <property type="entry name" value="BTB"/>
    <property type="match status" value="1"/>
</dbReference>
<proteinExistence type="predicted"/>
<protein>
    <submittedName>
        <fullName evidence="15">Zinc finger and BTB domain-containing protein 47 isoform X1</fullName>
    </submittedName>
</protein>
<dbReference type="GO" id="GO:0000978">
    <property type="term" value="F:RNA polymerase II cis-regulatory region sequence-specific DNA binding"/>
    <property type="evidence" value="ECO:0007669"/>
    <property type="project" value="TreeGrafter"/>
</dbReference>
<dbReference type="SMART" id="SM00225">
    <property type="entry name" value="BTB"/>
    <property type="match status" value="1"/>
</dbReference>
<gene>
    <name evidence="15" type="primary">LOC112494215</name>
</gene>
<evidence type="ECO:0000256" key="5">
    <source>
        <dbReference type="ARBA" id="ARBA00022833"/>
    </source>
</evidence>
<dbReference type="AlphaFoldDB" id="A0AAJ7W0U4"/>
<evidence type="ECO:0000256" key="4">
    <source>
        <dbReference type="ARBA" id="ARBA00022771"/>
    </source>
</evidence>